<dbReference type="InterPro" id="IPR011051">
    <property type="entry name" value="RmlC_Cupin_sf"/>
</dbReference>
<keyword evidence="3" id="KW-1185">Reference proteome</keyword>
<dbReference type="InterPro" id="IPR017627">
    <property type="entry name" value="UGHY"/>
</dbReference>
<accession>F0XWI5</accession>
<dbReference type="NCBIfam" id="NF008373">
    <property type="entry name" value="PRK11171.1-2"/>
    <property type="match status" value="1"/>
</dbReference>
<dbReference type="NCBIfam" id="TIGR03214">
    <property type="entry name" value="ura-cupin"/>
    <property type="match status" value="1"/>
</dbReference>
<dbReference type="Proteomes" id="UP000002729">
    <property type="component" value="Unassembled WGS sequence"/>
</dbReference>
<dbReference type="Pfam" id="PF07883">
    <property type="entry name" value="Cupin_2"/>
    <property type="match status" value="2"/>
</dbReference>
<dbReference type="InterPro" id="IPR014710">
    <property type="entry name" value="RmlC-like_jellyroll"/>
</dbReference>
<dbReference type="CDD" id="cd02212">
    <property type="entry name" value="cupin_UGlyAH_C"/>
    <property type="match status" value="1"/>
</dbReference>
<dbReference type="GO" id="GO:0071522">
    <property type="term" value="F:ureidoglycine aminohydrolase activity"/>
    <property type="evidence" value="ECO:0007669"/>
    <property type="project" value="InterPro"/>
</dbReference>
<evidence type="ECO:0000259" key="1">
    <source>
        <dbReference type="Pfam" id="PF07883"/>
    </source>
</evidence>
<evidence type="ECO:0000313" key="3">
    <source>
        <dbReference type="Proteomes" id="UP000002729"/>
    </source>
</evidence>
<dbReference type="Gene3D" id="2.60.120.10">
    <property type="entry name" value="Jelly Rolls"/>
    <property type="match status" value="1"/>
</dbReference>
<dbReference type="OrthoDB" id="4965688at2759"/>
<name>F0XWI5_AURAN</name>
<dbReference type="InParanoid" id="F0XWI5"/>
<dbReference type="GeneID" id="20222155"/>
<dbReference type="NCBIfam" id="NF008376">
    <property type="entry name" value="PRK11171.1-5"/>
    <property type="match status" value="1"/>
</dbReference>
<dbReference type="NCBIfam" id="NF040771">
    <property type="entry name" value="AAH_UGLYAH2"/>
    <property type="match status" value="1"/>
</dbReference>
<dbReference type="CDD" id="cd02211">
    <property type="entry name" value="cupin_UGlyAH_N"/>
    <property type="match status" value="1"/>
</dbReference>
<sequence length="289" mass="31714">MFRFARLAPRASRCARPLATYASPPGGHPPQSDLLTSRAKFTEAYAMIPRGVLRDIVTSPLPNWERTRSWILARPLSGFAETFSQYVVEVAPGGGSDAPEPNDAAEGALFVLRGSLALTHGGETHAMEAGGFAFVPPGARWALKNAGDDDAAFVWVRKRYEPAPNTPAPEFFVTSDAATPRTPMPDTNGAWATTRFVASDDLRHDMHCNIVTFQPGAVIPFLETHVMEHGLYVLEGKAVYNVNGDWIEVEAGDFIWMRAFCPQACYAGGPGEFRYLLYKDVNRHAKLPF</sequence>
<reference evidence="2 3" key="1">
    <citation type="journal article" date="2011" name="Proc. Natl. Acad. Sci. U.S.A.">
        <title>Niche of harmful alga Aureococcus anophagefferens revealed through ecogenomics.</title>
        <authorList>
            <person name="Gobler C.J."/>
            <person name="Berry D.L."/>
            <person name="Dyhrman S.T."/>
            <person name="Wilhelm S.W."/>
            <person name="Salamov A."/>
            <person name="Lobanov A.V."/>
            <person name="Zhang Y."/>
            <person name="Collier J.L."/>
            <person name="Wurch L.L."/>
            <person name="Kustka A.B."/>
            <person name="Dill B.D."/>
            <person name="Shah M."/>
            <person name="VerBerkmoes N.C."/>
            <person name="Kuo A."/>
            <person name="Terry A."/>
            <person name="Pangilinan J."/>
            <person name="Lindquist E.A."/>
            <person name="Lucas S."/>
            <person name="Paulsen I.T."/>
            <person name="Hattenrath-Lehmann T.K."/>
            <person name="Talmage S.C."/>
            <person name="Walker E.A."/>
            <person name="Koch F."/>
            <person name="Burson A.M."/>
            <person name="Marcoval M.A."/>
            <person name="Tang Y.Z."/>
            <person name="Lecleir G.R."/>
            <person name="Coyne K.J."/>
            <person name="Berg G.M."/>
            <person name="Bertrand E.M."/>
            <person name="Saito M.A."/>
            <person name="Gladyshev V.N."/>
            <person name="Grigoriev I.V."/>
        </authorList>
    </citation>
    <scope>NUCLEOTIDE SEQUENCE [LARGE SCALE GENOMIC DNA]</scope>
    <source>
        <strain evidence="3">CCMP 1984</strain>
    </source>
</reference>
<feature type="domain" description="Cupin type-2" evidence="1">
    <location>
        <begin position="87"/>
        <end position="156"/>
    </location>
</feature>
<dbReference type="KEGG" id="aaf:AURANDRAFT_52105"/>
<dbReference type="InterPro" id="IPR013096">
    <property type="entry name" value="Cupin_2"/>
</dbReference>
<evidence type="ECO:0000313" key="2">
    <source>
        <dbReference type="EMBL" id="EGB12777.1"/>
    </source>
</evidence>
<dbReference type="RefSeq" id="XP_009032419.1">
    <property type="nucleotide sequence ID" value="XM_009034171.1"/>
</dbReference>
<feature type="domain" description="Cupin type-2" evidence="1">
    <location>
        <begin position="210"/>
        <end position="276"/>
    </location>
</feature>
<dbReference type="eggNOG" id="ENOG502QS1M">
    <property type="taxonomic scope" value="Eukaryota"/>
</dbReference>
<protein>
    <recommendedName>
        <fullName evidence="1">Cupin type-2 domain-containing protein</fullName>
    </recommendedName>
</protein>
<dbReference type="AlphaFoldDB" id="F0XWI5"/>
<gene>
    <name evidence="2" type="ORF">AURANDRAFT_52105</name>
</gene>
<dbReference type="PANTHER" id="PTHR34571:SF1">
    <property type="entry name" value="(S)-UREIDOGLYCINE AMINOHYDROLASE"/>
    <property type="match status" value="1"/>
</dbReference>
<dbReference type="SUPFAM" id="SSF51182">
    <property type="entry name" value="RmlC-like cupins"/>
    <property type="match status" value="1"/>
</dbReference>
<dbReference type="InterPro" id="IPR044697">
    <property type="entry name" value="UGlyAH_cupin_C"/>
</dbReference>
<dbReference type="EMBL" id="GL833120">
    <property type="protein sequence ID" value="EGB12777.1"/>
    <property type="molecule type" value="Genomic_DNA"/>
</dbReference>
<proteinExistence type="predicted"/>
<dbReference type="PANTHER" id="PTHR34571">
    <property type="entry name" value="(S)-UREIDOGLYCINE AMINOHYDROLASE"/>
    <property type="match status" value="1"/>
</dbReference>
<organism evidence="3">
    <name type="scientific">Aureococcus anophagefferens</name>
    <name type="common">Harmful bloom alga</name>
    <dbReference type="NCBI Taxonomy" id="44056"/>
    <lineage>
        <taxon>Eukaryota</taxon>
        <taxon>Sar</taxon>
        <taxon>Stramenopiles</taxon>
        <taxon>Ochrophyta</taxon>
        <taxon>Pelagophyceae</taxon>
        <taxon>Pelagomonadales</taxon>
        <taxon>Pelagomonadaceae</taxon>
        <taxon>Aureococcus</taxon>
    </lineage>
</organism>
<dbReference type="InterPro" id="IPR044704">
    <property type="entry name" value="UGlyAH_cupin_N"/>
</dbReference>